<dbReference type="SUPFAM" id="SSF52540">
    <property type="entry name" value="P-loop containing nucleoside triphosphate hydrolases"/>
    <property type="match status" value="1"/>
</dbReference>
<gene>
    <name evidence="15" type="ORF">FA10DRAFT_265733</name>
</gene>
<keyword evidence="7" id="KW-0694">RNA-binding</keyword>
<reference evidence="15 16" key="1">
    <citation type="journal article" date="2018" name="Mol. Biol. Evol.">
        <title>Broad Genomic Sampling Reveals a Smut Pathogenic Ancestry of the Fungal Clade Ustilaginomycotina.</title>
        <authorList>
            <person name="Kijpornyongpan T."/>
            <person name="Mondo S.J."/>
            <person name="Barry K."/>
            <person name="Sandor L."/>
            <person name="Lee J."/>
            <person name="Lipzen A."/>
            <person name="Pangilinan J."/>
            <person name="LaButti K."/>
            <person name="Hainaut M."/>
            <person name="Henrissat B."/>
            <person name="Grigoriev I.V."/>
            <person name="Spatafora J.W."/>
            <person name="Aime M.C."/>
        </authorList>
    </citation>
    <scope>NUCLEOTIDE SEQUENCE [LARGE SCALE GENOMIC DNA]</scope>
    <source>
        <strain evidence="15 16">MCA 4198</strain>
    </source>
</reference>
<dbReference type="GO" id="GO:0016787">
    <property type="term" value="F:hydrolase activity"/>
    <property type="evidence" value="ECO:0007669"/>
    <property type="project" value="UniProtKB-KW"/>
</dbReference>
<accession>A0A316YQT6</accession>
<dbReference type="GO" id="GO:0005829">
    <property type="term" value="C:cytosol"/>
    <property type="evidence" value="ECO:0007669"/>
    <property type="project" value="TreeGrafter"/>
</dbReference>
<dbReference type="PROSITE" id="PS51194">
    <property type="entry name" value="HELICASE_CTER"/>
    <property type="match status" value="1"/>
</dbReference>
<feature type="domain" description="Helicase C-terminal" evidence="13">
    <location>
        <begin position="287"/>
        <end position="429"/>
    </location>
</feature>
<keyword evidence="6 10" id="KW-0067">ATP-binding</keyword>
<dbReference type="InParanoid" id="A0A316YQT6"/>
<evidence type="ECO:0000256" key="7">
    <source>
        <dbReference type="ARBA" id="ARBA00022884"/>
    </source>
</evidence>
<feature type="domain" description="Helicase ATP-binding" evidence="12">
    <location>
        <begin position="50"/>
        <end position="228"/>
    </location>
</feature>
<dbReference type="RefSeq" id="XP_025379108.1">
    <property type="nucleotide sequence ID" value="XM_025521190.1"/>
</dbReference>
<feature type="region of interest" description="Disordered" evidence="11">
    <location>
        <begin position="273"/>
        <end position="295"/>
    </location>
</feature>
<evidence type="ECO:0000256" key="6">
    <source>
        <dbReference type="ARBA" id="ARBA00022840"/>
    </source>
</evidence>
<dbReference type="CDD" id="cd18787">
    <property type="entry name" value="SF2_C_DEAD"/>
    <property type="match status" value="1"/>
</dbReference>
<dbReference type="InterPro" id="IPR014014">
    <property type="entry name" value="RNA_helicase_DEAD_Q_motif"/>
</dbReference>
<feature type="compositionally biased region" description="Basic residues" evidence="11">
    <location>
        <begin position="475"/>
        <end position="485"/>
    </location>
</feature>
<protein>
    <submittedName>
        <fullName evidence="15">DEAD-domain-containing protein</fullName>
    </submittedName>
</protein>
<feature type="short sequence motif" description="Q motif" evidence="9">
    <location>
        <begin position="19"/>
        <end position="47"/>
    </location>
</feature>
<dbReference type="InterPro" id="IPR050079">
    <property type="entry name" value="DEAD_box_RNA_helicase"/>
</dbReference>
<feature type="domain" description="DEAD-box RNA helicase Q" evidence="14">
    <location>
        <begin position="19"/>
        <end position="47"/>
    </location>
</feature>
<dbReference type="PANTHER" id="PTHR47959:SF24">
    <property type="entry name" value="ATP-DEPENDENT RNA HELICASE"/>
    <property type="match status" value="1"/>
</dbReference>
<dbReference type="InterPro" id="IPR027417">
    <property type="entry name" value="P-loop_NTPase"/>
</dbReference>
<evidence type="ECO:0000256" key="1">
    <source>
        <dbReference type="ARBA" id="ARBA00004123"/>
    </source>
</evidence>
<comment type="subcellular location">
    <subcellularLocation>
        <location evidence="1">Nucleus</location>
    </subcellularLocation>
</comment>
<dbReference type="GO" id="GO:0005634">
    <property type="term" value="C:nucleus"/>
    <property type="evidence" value="ECO:0007669"/>
    <property type="project" value="UniProtKB-SubCell"/>
</dbReference>
<dbReference type="PROSITE" id="PS00039">
    <property type="entry name" value="DEAD_ATP_HELICASE"/>
    <property type="match status" value="1"/>
</dbReference>
<keyword evidence="16" id="KW-1185">Reference proteome</keyword>
<dbReference type="InterPro" id="IPR014001">
    <property type="entry name" value="Helicase_ATP-bd"/>
</dbReference>
<evidence type="ECO:0000256" key="3">
    <source>
        <dbReference type="ARBA" id="ARBA00022741"/>
    </source>
</evidence>
<dbReference type="PANTHER" id="PTHR47959">
    <property type="entry name" value="ATP-DEPENDENT RNA HELICASE RHLE-RELATED"/>
    <property type="match status" value="1"/>
</dbReference>
<dbReference type="SMART" id="SM00487">
    <property type="entry name" value="DEXDc"/>
    <property type="match status" value="1"/>
</dbReference>
<dbReference type="Pfam" id="PF00270">
    <property type="entry name" value="DEAD"/>
    <property type="match status" value="1"/>
</dbReference>
<dbReference type="PROSITE" id="PS51195">
    <property type="entry name" value="Q_MOTIF"/>
    <property type="match status" value="1"/>
</dbReference>
<dbReference type="Pfam" id="PF00271">
    <property type="entry name" value="Helicase_C"/>
    <property type="match status" value="1"/>
</dbReference>
<proteinExistence type="inferred from homology"/>
<keyword evidence="5 10" id="KW-0347">Helicase</keyword>
<feature type="compositionally biased region" description="Basic and acidic residues" evidence="11">
    <location>
        <begin position="447"/>
        <end position="470"/>
    </location>
</feature>
<sequence length="485" mass="53642">MSNGKGKKKEEEALRPKAKTFGGLGLSSLLVRSLAHLSITTPTAIQAESIPLILSGNDLIGGSPTGSGKTLSFALPILQKLQRDMVGGYAVVLTPTRELAVQLHEQFVAVGAGADIGLRVSLVLGGMDMLKQSEELSRGRPHIIVATPGRLVDILKSGAGEDWGLQRCKFVVLDEADRLLTATFGPELSYLFGVLPPARARQTLLFTATLTPEIEQLANKEPEPGEKKPVLCKIEQDTSTPEKLRQKYIFVPSHMREPFLLHLLEHAPTTVSGWTRHKKGEESEDEDEEDEGSKVPPTIIFCARAATAQLLSLMLKELGIGNVALHSKMSQPMRLQSLDTFRARSVPILITTDLGSRGLDVPDVAMVVNWDLPRDWRDYVHRVGRTARNNKEGVSVSFVGERDVELLQGIEKKINVEMVEHSMNEERVLEKLNAVMTAKRVASMQMHDSHFGERDERNKRKAELRNKSVEGKPPSSKKRRKKEEA</sequence>
<keyword evidence="4 10" id="KW-0378">Hydrolase</keyword>
<feature type="region of interest" description="Disordered" evidence="11">
    <location>
        <begin position="443"/>
        <end position="485"/>
    </location>
</feature>
<dbReference type="GeneID" id="37043106"/>
<evidence type="ECO:0000313" key="15">
    <source>
        <dbReference type="EMBL" id="PWN91910.1"/>
    </source>
</evidence>
<evidence type="ECO:0000256" key="5">
    <source>
        <dbReference type="ARBA" id="ARBA00022806"/>
    </source>
</evidence>
<dbReference type="GO" id="GO:0010467">
    <property type="term" value="P:gene expression"/>
    <property type="evidence" value="ECO:0007669"/>
    <property type="project" value="UniProtKB-ARBA"/>
</dbReference>
<keyword evidence="8" id="KW-0539">Nucleus</keyword>
<evidence type="ECO:0000313" key="16">
    <source>
        <dbReference type="Proteomes" id="UP000245768"/>
    </source>
</evidence>
<dbReference type="SMART" id="SM00490">
    <property type="entry name" value="HELICc"/>
    <property type="match status" value="1"/>
</dbReference>
<dbReference type="InterPro" id="IPR001650">
    <property type="entry name" value="Helicase_C-like"/>
</dbReference>
<dbReference type="GO" id="GO:0003724">
    <property type="term" value="F:RNA helicase activity"/>
    <property type="evidence" value="ECO:0007669"/>
    <property type="project" value="InterPro"/>
</dbReference>
<evidence type="ECO:0000256" key="2">
    <source>
        <dbReference type="ARBA" id="ARBA00022517"/>
    </source>
</evidence>
<organism evidence="15 16">
    <name type="scientific">Acaromyces ingoldii</name>
    <dbReference type="NCBI Taxonomy" id="215250"/>
    <lineage>
        <taxon>Eukaryota</taxon>
        <taxon>Fungi</taxon>
        <taxon>Dikarya</taxon>
        <taxon>Basidiomycota</taxon>
        <taxon>Ustilaginomycotina</taxon>
        <taxon>Exobasidiomycetes</taxon>
        <taxon>Exobasidiales</taxon>
        <taxon>Cryptobasidiaceae</taxon>
        <taxon>Acaromyces</taxon>
    </lineage>
</organism>
<evidence type="ECO:0000256" key="9">
    <source>
        <dbReference type="PROSITE-ProRule" id="PRU00552"/>
    </source>
</evidence>
<dbReference type="FunCoup" id="A0A316YQT6">
    <property type="interactions" value="343"/>
</dbReference>
<dbReference type="Proteomes" id="UP000245768">
    <property type="component" value="Unassembled WGS sequence"/>
</dbReference>
<dbReference type="OrthoDB" id="10261904at2759"/>
<evidence type="ECO:0000259" key="13">
    <source>
        <dbReference type="PROSITE" id="PS51194"/>
    </source>
</evidence>
<dbReference type="GO" id="GO:0005524">
    <property type="term" value="F:ATP binding"/>
    <property type="evidence" value="ECO:0007669"/>
    <property type="project" value="UniProtKB-KW"/>
</dbReference>
<dbReference type="STRING" id="215250.A0A316YQT6"/>
<dbReference type="InterPro" id="IPR000629">
    <property type="entry name" value="RNA-helicase_DEAD-box_CS"/>
</dbReference>
<comment type="similarity">
    <text evidence="10">Belongs to the DEAD box helicase family.</text>
</comment>
<evidence type="ECO:0000256" key="4">
    <source>
        <dbReference type="ARBA" id="ARBA00022801"/>
    </source>
</evidence>
<evidence type="ECO:0000256" key="8">
    <source>
        <dbReference type="ARBA" id="ARBA00023242"/>
    </source>
</evidence>
<dbReference type="PROSITE" id="PS51192">
    <property type="entry name" value="HELICASE_ATP_BIND_1"/>
    <property type="match status" value="1"/>
</dbReference>
<evidence type="ECO:0000256" key="10">
    <source>
        <dbReference type="RuleBase" id="RU000492"/>
    </source>
</evidence>
<evidence type="ECO:0000259" key="12">
    <source>
        <dbReference type="PROSITE" id="PS51192"/>
    </source>
</evidence>
<dbReference type="EMBL" id="KZ819635">
    <property type="protein sequence ID" value="PWN91910.1"/>
    <property type="molecule type" value="Genomic_DNA"/>
</dbReference>
<feature type="compositionally biased region" description="Acidic residues" evidence="11">
    <location>
        <begin position="282"/>
        <end position="291"/>
    </location>
</feature>
<keyword evidence="2" id="KW-0690">Ribosome biogenesis</keyword>
<dbReference type="GO" id="GO:0042254">
    <property type="term" value="P:ribosome biogenesis"/>
    <property type="evidence" value="ECO:0007669"/>
    <property type="project" value="UniProtKB-KW"/>
</dbReference>
<evidence type="ECO:0000259" key="14">
    <source>
        <dbReference type="PROSITE" id="PS51195"/>
    </source>
</evidence>
<evidence type="ECO:0000256" key="11">
    <source>
        <dbReference type="SAM" id="MobiDB-lite"/>
    </source>
</evidence>
<keyword evidence="3 10" id="KW-0547">Nucleotide-binding</keyword>
<dbReference type="Gene3D" id="3.40.50.300">
    <property type="entry name" value="P-loop containing nucleotide triphosphate hydrolases"/>
    <property type="match status" value="2"/>
</dbReference>
<dbReference type="InterPro" id="IPR011545">
    <property type="entry name" value="DEAD/DEAH_box_helicase_dom"/>
</dbReference>
<dbReference type="GO" id="GO:0003723">
    <property type="term" value="F:RNA binding"/>
    <property type="evidence" value="ECO:0007669"/>
    <property type="project" value="UniProtKB-KW"/>
</dbReference>
<name>A0A316YQT6_9BASI</name>
<dbReference type="AlphaFoldDB" id="A0A316YQT6"/>